<accession>A0A5A7NTA1</accession>
<dbReference type="Proteomes" id="UP000325307">
    <property type="component" value="Unassembled WGS sequence"/>
</dbReference>
<dbReference type="PANTHER" id="PTHR36174:SF1">
    <property type="entry name" value="LIPID II:GLYCINE GLYCYLTRANSFERASE"/>
    <property type="match status" value="1"/>
</dbReference>
<evidence type="ECO:0000256" key="3">
    <source>
        <dbReference type="ARBA" id="ARBA00022960"/>
    </source>
</evidence>
<protein>
    <submittedName>
        <fullName evidence="7">Peptidoglycan bridge formation protein FemAB</fullName>
    </submittedName>
</protein>
<dbReference type="PROSITE" id="PS51191">
    <property type="entry name" value="FEMABX"/>
    <property type="match status" value="1"/>
</dbReference>
<reference evidence="7 8" key="1">
    <citation type="submission" date="2019-09" db="EMBL/GenBank/DDBJ databases">
        <title>Arthrobacter zafarii sp. nov., a moderately thermotolerant and halotolerant actinobacterium isolated from Cholistan desert soil of Pakistan.</title>
        <authorList>
            <person name="Amin A."/>
            <person name="Ahmed I."/>
            <person name="Khalid N."/>
            <person name="Schumann P."/>
            <person name="Busse H.J."/>
            <person name="Khan I.U."/>
            <person name="Li S."/>
            <person name="Li W.J."/>
        </authorList>
    </citation>
    <scope>NUCLEOTIDE SEQUENCE [LARGE SCALE GENOMIC DNA]</scope>
    <source>
        <strain evidence="7 8">NCCP-1664</strain>
    </source>
</reference>
<dbReference type="EMBL" id="BKDJ01000012">
    <property type="protein sequence ID" value="GER23806.1"/>
    <property type="molecule type" value="Genomic_DNA"/>
</dbReference>
<dbReference type="AlphaFoldDB" id="A0A5A7NTA1"/>
<dbReference type="GO" id="GO:0071555">
    <property type="term" value="P:cell wall organization"/>
    <property type="evidence" value="ECO:0007669"/>
    <property type="project" value="UniProtKB-KW"/>
</dbReference>
<keyword evidence="8" id="KW-1185">Reference proteome</keyword>
<evidence type="ECO:0000256" key="6">
    <source>
        <dbReference type="ARBA" id="ARBA00023316"/>
    </source>
</evidence>
<dbReference type="OrthoDB" id="9793335at2"/>
<dbReference type="Gene3D" id="3.40.630.30">
    <property type="match status" value="2"/>
</dbReference>
<dbReference type="PANTHER" id="PTHR36174">
    <property type="entry name" value="LIPID II:GLYCINE GLYCYLTRANSFERASE"/>
    <property type="match status" value="1"/>
</dbReference>
<dbReference type="InterPro" id="IPR050644">
    <property type="entry name" value="PG_Glycine_Bridge_Synth"/>
</dbReference>
<gene>
    <name evidence="7" type="ORF">NCCP1664_23010</name>
</gene>
<keyword evidence="5" id="KW-0012">Acyltransferase</keyword>
<dbReference type="GO" id="GO:0009252">
    <property type="term" value="P:peptidoglycan biosynthetic process"/>
    <property type="evidence" value="ECO:0007669"/>
    <property type="project" value="UniProtKB-KW"/>
</dbReference>
<dbReference type="GO" id="GO:0008360">
    <property type="term" value="P:regulation of cell shape"/>
    <property type="evidence" value="ECO:0007669"/>
    <property type="project" value="UniProtKB-KW"/>
</dbReference>
<comment type="caution">
    <text evidence="7">The sequence shown here is derived from an EMBL/GenBank/DDBJ whole genome shotgun (WGS) entry which is preliminary data.</text>
</comment>
<evidence type="ECO:0000256" key="4">
    <source>
        <dbReference type="ARBA" id="ARBA00022984"/>
    </source>
</evidence>
<dbReference type="Pfam" id="PF02388">
    <property type="entry name" value="FemAB"/>
    <property type="match status" value="2"/>
</dbReference>
<comment type="similarity">
    <text evidence="1">Belongs to the FemABX family.</text>
</comment>
<evidence type="ECO:0000313" key="7">
    <source>
        <dbReference type="EMBL" id="GER23806.1"/>
    </source>
</evidence>
<dbReference type="SUPFAM" id="SSF55729">
    <property type="entry name" value="Acyl-CoA N-acyltransferases (Nat)"/>
    <property type="match status" value="2"/>
</dbReference>
<keyword evidence="3" id="KW-0133">Cell shape</keyword>
<keyword evidence="4" id="KW-0573">Peptidoglycan synthesis</keyword>
<proteinExistence type="inferred from homology"/>
<keyword evidence="2" id="KW-0808">Transferase</keyword>
<evidence type="ECO:0000256" key="5">
    <source>
        <dbReference type="ARBA" id="ARBA00023315"/>
    </source>
</evidence>
<dbReference type="RefSeq" id="WP_149957415.1">
    <property type="nucleotide sequence ID" value="NZ_BKDJ01000012.1"/>
</dbReference>
<evidence type="ECO:0000313" key="8">
    <source>
        <dbReference type="Proteomes" id="UP000325307"/>
    </source>
</evidence>
<dbReference type="InterPro" id="IPR016181">
    <property type="entry name" value="Acyl_CoA_acyltransferase"/>
</dbReference>
<sequence length="381" mass="41309">MPANQLSVRPIAPAEHAAFLAGRPDASFLQLPAWAAVKKEWRPEYLGWYDGGALVGTAQVLHRPAPVIKRTLAYIPEGPVLDWGSRDAQEYLAPMLAHFRRTGVFLVRMGAPLVRHAWSAASVRKALSAGDAGLVTTLQPKSTDAVAESVADRLAVLGWTKPEVSEDFAAGQPEFQARLPLVDAAGQPLDLEGVLAQMNQNARRETRKAAAGPLQVQAGGAGDIGRFHALYRETAERDGFTGRPASYFTTMATALNAHAPGAFTLYLASHEGRDLAAAIRVRSGRNAWYVYGASSAAERKLFAPKALMHRMIEDSLAEGCVFLDQGGVSATLSKDHHLAGLTLFKTTLGCDVVQTLGEWDYPLNRPLAAAFDFYMKRRNRH</sequence>
<evidence type="ECO:0000256" key="1">
    <source>
        <dbReference type="ARBA" id="ARBA00009943"/>
    </source>
</evidence>
<dbReference type="GO" id="GO:0016755">
    <property type="term" value="F:aminoacyltransferase activity"/>
    <property type="evidence" value="ECO:0007669"/>
    <property type="project" value="InterPro"/>
</dbReference>
<name>A0A5A7NTA1_9MICC</name>
<keyword evidence="6" id="KW-0961">Cell wall biogenesis/degradation</keyword>
<organism evidence="7 8">
    <name type="scientific">Zafaria cholistanensis</name>
    <dbReference type="NCBI Taxonomy" id="1682741"/>
    <lineage>
        <taxon>Bacteria</taxon>
        <taxon>Bacillati</taxon>
        <taxon>Actinomycetota</taxon>
        <taxon>Actinomycetes</taxon>
        <taxon>Micrococcales</taxon>
        <taxon>Micrococcaceae</taxon>
        <taxon>Zafaria</taxon>
    </lineage>
</organism>
<evidence type="ECO:0000256" key="2">
    <source>
        <dbReference type="ARBA" id="ARBA00022679"/>
    </source>
</evidence>
<dbReference type="InterPro" id="IPR003447">
    <property type="entry name" value="FEMABX"/>
</dbReference>